<protein>
    <submittedName>
        <fullName evidence="1">DNA-packaging protein</fullName>
    </submittedName>
</protein>
<proteinExistence type="predicted"/>
<dbReference type="CDD" id="cd08054">
    <property type="entry name" value="gp6"/>
    <property type="match status" value="1"/>
</dbReference>
<sequence>MATPIMLVTLQEAKDHLRIDEDDGDPDLTLKIQGASAALLSYIQGSRDLIVNSAGELIEETNELSRMKSALLVLLGYMDRNRGGEDGEKLSQGNLPFAVTMLIYDLRQPSVV</sequence>
<comment type="caution">
    <text evidence="1">The sequence shown here is derived from an EMBL/GenBank/DDBJ whole genome shotgun (WGS) entry which is preliminary data.</text>
</comment>
<dbReference type="Pfam" id="PF05135">
    <property type="entry name" value="Phage_connect_1"/>
    <property type="match status" value="1"/>
</dbReference>
<dbReference type="Gene3D" id="1.10.3230.30">
    <property type="entry name" value="Phage gp6-like head-tail connector protein"/>
    <property type="match status" value="1"/>
</dbReference>
<evidence type="ECO:0000313" key="2">
    <source>
        <dbReference type="Proteomes" id="UP000192722"/>
    </source>
</evidence>
<dbReference type="NCBIfam" id="TIGR01560">
    <property type="entry name" value="put_DNA_pack"/>
    <property type="match status" value="1"/>
</dbReference>
<name>A0ABX3TXC4_9GAMM</name>
<evidence type="ECO:0000313" key="1">
    <source>
        <dbReference type="EMBL" id="ORJ19877.1"/>
    </source>
</evidence>
<organism evidence="1 2">
    <name type="scientific">Rouxiella silvae</name>
    <dbReference type="NCBI Taxonomy" id="1646373"/>
    <lineage>
        <taxon>Bacteria</taxon>
        <taxon>Pseudomonadati</taxon>
        <taxon>Pseudomonadota</taxon>
        <taxon>Gammaproteobacteria</taxon>
        <taxon>Enterobacterales</taxon>
        <taxon>Yersiniaceae</taxon>
        <taxon>Rouxiella</taxon>
    </lineage>
</organism>
<dbReference type="EMBL" id="MRWD01000047">
    <property type="protein sequence ID" value="ORJ19877.1"/>
    <property type="molecule type" value="Genomic_DNA"/>
</dbReference>
<reference evidence="1 2" key="1">
    <citation type="journal article" date="2017" name="Int. J. Syst. Evol. Microbiol.">
        <title>Rouxiella badensis sp. nov. and Rouxiella silvae sp. nov. isolated from peat bog soil in Germany and emendation of the genus description.</title>
        <authorList>
            <person name="Le Fleche-Mateos A."/>
            <person name="Kugler J.H."/>
            <person name="Hansen S.H."/>
            <person name="Syldatk C."/>
            <person name="Hausmann R."/>
            <person name="Lomprez F."/>
            <person name="Vandenbogaert M."/>
            <person name="Manuguerra J.C."/>
            <person name="Grimont P.A."/>
        </authorList>
    </citation>
    <scope>NUCLEOTIDE SEQUENCE [LARGE SCALE GENOMIC DNA]</scope>
    <source>
        <strain evidence="1 2">213</strain>
    </source>
</reference>
<keyword evidence="2" id="KW-1185">Reference proteome</keyword>
<gene>
    <name evidence="1" type="ORF">BS639_17960</name>
</gene>
<dbReference type="Proteomes" id="UP000192722">
    <property type="component" value="Unassembled WGS sequence"/>
</dbReference>
<dbReference type="InterPro" id="IPR021146">
    <property type="entry name" value="Phage_gp6-like_head-tail"/>
</dbReference>
<accession>A0ABX3TXC4</accession>
<dbReference type="InterPro" id="IPR006450">
    <property type="entry name" value="Phage_HK97_gp6-like"/>
</dbReference>
<dbReference type="RefSeq" id="WP_084983878.1">
    <property type="nucleotide sequence ID" value="NZ_CBCSCF010000001.1"/>
</dbReference>